<dbReference type="OrthoDB" id="10508691at2759"/>
<accession>A0A818DZS1</accession>
<name>A0A818DZS1_9BILA</name>
<dbReference type="Proteomes" id="UP000663873">
    <property type="component" value="Unassembled WGS sequence"/>
</dbReference>
<dbReference type="EMBL" id="CAJNXB010005908">
    <property type="protein sequence ID" value="CAF3455561.1"/>
    <property type="molecule type" value="Genomic_DNA"/>
</dbReference>
<keyword evidence="1" id="KW-0472">Membrane</keyword>
<keyword evidence="5" id="KW-1185">Reference proteome</keyword>
<dbReference type="AlphaFoldDB" id="A0A818DZS1"/>
<evidence type="ECO:0000256" key="1">
    <source>
        <dbReference type="SAM" id="Phobius"/>
    </source>
</evidence>
<evidence type="ECO:0000313" key="4">
    <source>
        <dbReference type="Proteomes" id="UP000663825"/>
    </source>
</evidence>
<organism evidence="2 4">
    <name type="scientific">Rotaria socialis</name>
    <dbReference type="NCBI Taxonomy" id="392032"/>
    <lineage>
        <taxon>Eukaryota</taxon>
        <taxon>Metazoa</taxon>
        <taxon>Spiralia</taxon>
        <taxon>Gnathifera</taxon>
        <taxon>Rotifera</taxon>
        <taxon>Eurotatoria</taxon>
        <taxon>Bdelloidea</taxon>
        <taxon>Philodinida</taxon>
        <taxon>Philodinidae</taxon>
        <taxon>Rotaria</taxon>
    </lineage>
</organism>
<evidence type="ECO:0000313" key="3">
    <source>
        <dbReference type="EMBL" id="CAF4325690.1"/>
    </source>
</evidence>
<proteinExistence type="predicted"/>
<feature type="transmembrane region" description="Helical" evidence="1">
    <location>
        <begin position="12"/>
        <end position="40"/>
    </location>
</feature>
<dbReference type="EMBL" id="CAJOBP010001975">
    <property type="protein sequence ID" value="CAF4325690.1"/>
    <property type="molecule type" value="Genomic_DNA"/>
</dbReference>
<protein>
    <submittedName>
        <fullName evidence="2">Uncharacterized protein</fullName>
    </submittedName>
</protein>
<evidence type="ECO:0000313" key="5">
    <source>
        <dbReference type="Proteomes" id="UP000663873"/>
    </source>
</evidence>
<keyword evidence="1" id="KW-1133">Transmembrane helix</keyword>
<keyword evidence="1" id="KW-0812">Transmembrane</keyword>
<sequence>MFNLSNNQSKTTIFSFIISVPVLFAVLIAIVALSVIPVYLPAKSVTLNSNTRQSNEITIYLNTGIPVTERRKRQAVASSSIGNCIGCKIPPSNLSPIEKKLNDIMKQNNNARTASVTSGTVQAVSQQERSLSPKFQSLSVILVVKFHIVYEQRCSYSCQVRTGPQVRTAIETDVSLSNFNLTNVPLYTSTEEFWGILDSIPIVGVSYVSPIVPASTSSSLIAAPATVSISTTAFQTSTIGPIVLNTTVTTNVVLTNITTTTIATSATNSTTVVSPPSTTNVAYTT</sequence>
<dbReference type="Proteomes" id="UP000663825">
    <property type="component" value="Unassembled WGS sequence"/>
</dbReference>
<gene>
    <name evidence="2" type="ORF">TIS948_LOCUS32258</name>
    <name evidence="3" type="ORF">UJA718_LOCUS14164</name>
</gene>
<evidence type="ECO:0000313" key="2">
    <source>
        <dbReference type="EMBL" id="CAF3455561.1"/>
    </source>
</evidence>
<comment type="caution">
    <text evidence="2">The sequence shown here is derived from an EMBL/GenBank/DDBJ whole genome shotgun (WGS) entry which is preliminary data.</text>
</comment>
<reference evidence="2" key="1">
    <citation type="submission" date="2021-02" db="EMBL/GenBank/DDBJ databases">
        <authorList>
            <person name="Nowell W R."/>
        </authorList>
    </citation>
    <scope>NUCLEOTIDE SEQUENCE</scope>
</reference>